<feature type="binding site" evidence="7">
    <location>
        <position position="71"/>
    </location>
    <ligand>
        <name>Zn(2+)</name>
        <dbReference type="ChEBI" id="CHEBI:29105"/>
        <label>2</label>
    </ligand>
</feature>
<comment type="cofactor">
    <cofactor evidence="7">
        <name>Zn(2+)</name>
        <dbReference type="ChEBI" id="CHEBI:29105"/>
    </cofactor>
    <text evidence="7">Binds 2 Zn(2+) ions per subunit.</text>
</comment>
<feature type="binding site" evidence="7">
    <location>
        <position position="72"/>
    </location>
    <ligand>
        <name>Zn(2+)</name>
        <dbReference type="ChEBI" id="CHEBI:29105"/>
        <label>2</label>
    </ligand>
</feature>
<dbReference type="SMART" id="SM00849">
    <property type="entry name" value="Lactamase_B"/>
    <property type="match status" value="1"/>
</dbReference>
<dbReference type="InterPro" id="IPR035680">
    <property type="entry name" value="Clx_II_MBL"/>
</dbReference>
<comment type="pathway">
    <text evidence="2 7">Secondary metabolite metabolism; methylglyoxal degradation; (R)-lactate from methylglyoxal: step 2/2.</text>
</comment>
<dbReference type="PIRSF" id="PIRSF005457">
    <property type="entry name" value="Glx"/>
    <property type="match status" value="1"/>
</dbReference>
<evidence type="ECO:0000256" key="5">
    <source>
        <dbReference type="ARBA" id="ARBA00022801"/>
    </source>
</evidence>
<dbReference type="InterPro" id="IPR017782">
    <property type="entry name" value="Hydroxyacylglutathione_Hdrlase"/>
</dbReference>
<dbReference type="Pfam" id="PF16123">
    <property type="entry name" value="HAGH_C"/>
    <property type="match status" value="1"/>
</dbReference>
<dbReference type="AlphaFoldDB" id="A0A1I3HL72"/>
<comment type="function">
    <text evidence="7">Thiolesterase that catalyzes the hydrolysis of S-D-lactoyl-glutathione to form glutathione and D-lactic acid.</text>
</comment>
<feature type="domain" description="Metallo-beta-lactamase" evidence="8">
    <location>
        <begin position="23"/>
        <end position="180"/>
    </location>
</feature>
<dbReference type="SUPFAM" id="SSF56281">
    <property type="entry name" value="Metallo-hydrolase/oxidoreductase"/>
    <property type="match status" value="1"/>
</dbReference>
<evidence type="ECO:0000259" key="8">
    <source>
        <dbReference type="SMART" id="SM00849"/>
    </source>
</evidence>
<evidence type="ECO:0000256" key="4">
    <source>
        <dbReference type="ARBA" id="ARBA00022723"/>
    </source>
</evidence>
<organism evidence="9 10">
    <name type="scientific">Pseudomonas guineae</name>
    <dbReference type="NCBI Taxonomy" id="425504"/>
    <lineage>
        <taxon>Bacteria</taxon>
        <taxon>Pseudomonadati</taxon>
        <taxon>Pseudomonadota</taxon>
        <taxon>Gammaproteobacteria</taxon>
        <taxon>Pseudomonadales</taxon>
        <taxon>Pseudomonadaceae</taxon>
        <taxon>Pseudomonas</taxon>
    </lineage>
</organism>
<dbReference type="STRING" id="425504.SAMN05216206_2016"/>
<feature type="binding site" evidence="7">
    <location>
        <position position="180"/>
    </location>
    <ligand>
        <name>Zn(2+)</name>
        <dbReference type="ChEBI" id="CHEBI:29105"/>
        <label>2</label>
    </ligand>
</feature>
<evidence type="ECO:0000256" key="1">
    <source>
        <dbReference type="ARBA" id="ARBA00001623"/>
    </source>
</evidence>
<dbReference type="InterPro" id="IPR001279">
    <property type="entry name" value="Metallo-B-lactamas"/>
</dbReference>
<feature type="binding site" evidence="7">
    <location>
        <position position="69"/>
    </location>
    <ligand>
        <name>Zn(2+)</name>
        <dbReference type="ChEBI" id="CHEBI:29105"/>
        <label>1</label>
    </ligand>
</feature>
<dbReference type="PANTHER" id="PTHR43705:SF1">
    <property type="entry name" value="HYDROXYACYLGLUTATHIONE HYDROLASE GLOB"/>
    <property type="match status" value="1"/>
</dbReference>
<dbReference type="EC" id="3.1.2.6" evidence="7"/>
<name>A0A1I3HL72_9PSED</name>
<evidence type="ECO:0000313" key="9">
    <source>
        <dbReference type="EMBL" id="SFI36327.1"/>
    </source>
</evidence>
<dbReference type="InterPro" id="IPR032282">
    <property type="entry name" value="HAGH_C"/>
</dbReference>
<dbReference type="InterPro" id="IPR050110">
    <property type="entry name" value="Glyoxalase_II_hydrolase"/>
</dbReference>
<proteinExistence type="inferred from homology"/>
<gene>
    <name evidence="7" type="primary">gloB</name>
    <name evidence="9" type="ORF">SAMN05216206_2016</name>
</gene>
<keyword evidence="5 7" id="KW-0378">Hydrolase</keyword>
<evidence type="ECO:0000256" key="7">
    <source>
        <dbReference type="HAMAP-Rule" id="MF_01374"/>
    </source>
</evidence>
<dbReference type="GO" id="GO:0019243">
    <property type="term" value="P:methylglyoxal catabolic process to D-lactate via S-lactoyl-glutathione"/>
    <property type="evidence" value="ECO:0007669"/>
    <property type="project" value="UniProtKB-UniRule"/>
</dbReference>
<dbReference type="GO" id="GO:0046872">
    <property type="term" value="F:metal ion binding"/>
    <property type="evidence" value="ECO:0007669"/>
    <property type="project" value="UniProtKB-KW"/>
</dbReference>
<keyword evidence="6 7" id="KW-0862">Zinc</keyword>
<feature type="binding site" evidence="7">
    <location>
        <position position="67"/>
    </location>
    <ligand>
        <name>Zn(2+)</name>
        <dbReference type="ChEBI" id="CHEBI:29105"/>
        <label>1</label>
    </ligand>
</feature>
<protein>
    <recommendedName>
        <fullName evidence="7">Hydroxyacylglutathione hydrolase</fullName>
        <ecNumber evidence="7">3.1.2.6</ecNumber>
    </recommendedName>
    <alternativeName>
        <fullName evidence="7">Glyoxalase II</fullName>
        <shortName evidence="7">Glx II</shortName>
    </alternativeName>
</protein>
<evidence type="ECO:0000256" key="3">
    <source>
        <dbReference type="ARBA" id="ARBA00006759"/>
    </source>
</evidence>
<comment type="subunit">
    <text evidence="7">Monomer.</text>
</comment>
<feature type="binding site" evidence="7">
    <location>
        <position position="142"/>
    </location>
    <ligand>
        <name>Zn(2+)</name>
        <dbReference type="ChEBI" id="CHEBI:29105"/>
        <label>1</label>
    </ligand>
</feature>
<evidence type="ECO:0000256" key="6">
    <source>
        <dbReference type="ARBA" id="ARBA00022833"/>
    </source>
</evidence>
<keyword evidence="4 7" id="KW-0479">Metal-binding</keyword>
<dbReference type="HAMAP" id="MF_01374">
    <property type="entry name" value="Glyoxalase_2"/>
    <property type="match status" value="1"/>
</dbReference>
<dbReference type="Proteomes" id="UP000243606">
    <property type="component" value="Unassembled WGS sequence"/>
</dbReference>
<dbReference type="PANTHER" id="PTHR43705">
    <property type="entry name" value="HYDROXYACYLGLUTATHIONE HYDROLASE"/>
    <property type="match status" value="1"/>
</dbReference>
<dbReference type="CDD" id="cd07723">
    <property type="entry name" value="hydroxyacylglutathione_hydrolase_MBL-fold"/>
    <property type="match status" value="1"/>
</dbReference>
<evidence type="ECO:0000313" key="10">
    <source>
        <dbReference type="Proteomes" id="UP000243606"/>
    </source>
</evidence>
<evidence type="ECO:0000256" key="2">
    <source>
        <dbReference type="ARBA" id="ARBA00004963"/>
    </source>
</evidence>
<sequence>MNLYALLSDLVMIKIDALPAFSDNYIWLLQDAEQRRCAVVDPGDAAPVEAWLTAHPGWQLSDILITHHHVDHVGGVERLKTITGARVLGPANEKIPGRDLALHDGDQAEVLGCRFVIVEVPGHTLGHIAYIQPEQHWLFCGDTLFAGGCGRLFEGTPEQMHASLSRLAALPEETQVFCTHEYTLSNLRFAAAAEPGNPEIKQRLQQVSQWREAGQISLPSSIGLERATNPFLRSAQPSLSACITEREGPASRSPVEVFAALRAWKDHF</sequence>
<comment type="catalytic activity">
    <reaction evidence="1 7">
        <text>an S-(2-hydroxyacyl)glutathione + H2O = a 2-hydroxy carboxylate + glutathione + H(+)</text>
        <dbReference type="Rhea" id="RHEA:21864"/>
        <dbReference type="ChEBI" id="CHEBI:15377"/>
        <dbReference type="ChEBI" id="CHEBI:15378"/>
        <dbReference type="ChEBI" id="CHEBI:57925"/>
        <dbReference type="ChEBI" id="CHEBI:58896"/>
        <dbReference type="ChEBI" id="CHEBI:71261"/>
        <dbReference type="EC" id="3.1.2.6"/>
    </reaction>
</comment>
<dbReference type="Gene3D" id="3.60.15.10">
    <property type="entry name" value="Ribonuclease Z/Hydroxyacylglutathione hydrolase-like"/>
    <property type="match status" value="1"/>
</dbReference>
<dbReference type="InterPro" id="IPR036866">
    <property type="entry name" value="RibonucZ/Hydroxyglut_hydro"/>
</dbReference>
<dbReference type="UniPathway" id="UPA00619">
    <property type="reaction ID" value="UER00676"/>
</dbReference>
<reference evidence="10" key="1">
    <citation type="submission" date="2016-10" db="EMBL/GenBank/DDBJ databases">
        <authorList>
            <person name="Varghese N."/>
            <person name="Submissions S."/>
        </authorList>
    </citation>
    <scope>NUCLEOTIDE SEQUENCE [LARGE SCALE GENOMIC DNA]</scope>
    <source>
        <strain evidence="10">LMG 24016</strain>
    </source>
</reference>
<dbReference type="GO" id="GO:0004416">
    <property type="term" value="F:hydroxyacylglutathione hydrolase activity"/>
    <property type="evidence" value="ECO:0007669"/>
    <property type="project" value="UniProtKB-UniRule"/>
</dbReference>
<accession>A0A1I3HL72</accession>
<feature type="binding site" evidence="7">
    <location>
        <position position="142"/>
    </location>
    <ligand>
        <name>Zn(2+)</name>
        <dbReference type="ChEBI" id="CHEBI:29105"/>
        <label>2</label>
    </ligand>
</feature>
<dbReference type="EMBL" id="FOQL01000002">
    <property type="protein sequence ID" value="SFI36327.1"/>
    <property type="molecule type" value="Genomic_DNA"/>
</dbReference>
<feature type="binding site" evidence="7">
    <location>
        <position position="123"/>
    </location>
    <ligand>
        <name>Zn(2+)</name>
        <dbReference type="ChEBI" id="CHEBI:29105"/>
        <label>1</label>
    </ligand>
</feature>
<keyword evidence="10" id="KW-1185">Reference proteome</keyword>
<dbReference type="NCBIfam" id="TIGR03413">
    <property type="entry name" value="GSH_gloB"/>
    <property type="match status" value="1"/>
</dbReference>
<dbReference type="Pfam" id="PF00753">
    <property type="entry name" value="Lactamase_B"/>
    <property type="match status" value="1"/>
</dbReference>
<comment type="similarity">
    <text evidence="3 7">Belongs to the metallo-beta-lactamase superfamily. Glyoxalase II family.</text>
</comment>